<proteinExistence type="predicted"/>
<dbReference type="VEuPathDB" id="TrichDB:TRFO_06897"/>
<name>A0A1J4JZA5_9EUKA</name>
<evidence type="ECO:0000313" key="2">
    <source>
        <dbReference type="Proteomes" id="UP000179807"/>
    </source>
</evidence>
<accession>A0A1J4JZA5</accession>
<protein>
    <submittedName>
        <fullName evidence="1">Uncharacterized protein</fullName>
    </submittedName>
</protein>
<evidence type="ECO:0000313" key="1">
    <source>
        <dbReference type="EMBL" id="OHT02860.1"/>
    </source>
</evidence>
<gene>
    <name evidence="1" type="ORF">TRFO_06897</name>
</gene>
<organism evidence="1 2">
    <name type="scientific">Tritrichomonas foetus</name>
    <dbReference type="NCBI Taxonomy" id="1144522"/>
    <lineage>
        <taxon>Eukaryota</taxon>
        <taxon>Metamonada</taxon>
        <taxon>Parabasalia</taxon>
        <taxon>Tritrichomonadida</taxon>
        <taxon>Tritrichomonadidae</taxon>
        <taxon>Tritrichomonas</taxon>
    </lineage>
</organism>
<dbReference type="OrthoDB" id="10470133at2759"/>
<keyword evidence="2" id="KW-1185">Reference proteome</keyword>
<dbReference type="Proteomes" id="UP000179807">
    <property type="component" value="Unassembled WGS sequence"/>
</dbReference>
<dbReference type="RefSeq" id="XP_068355996.1">
    <property type="nucleotide sequence ID" value="XM_068493371.1"/>
</dbReference>
<dbReference type="GeneID" id="94828075"/>
<dbReference type="EMBL" id="MLAK01000849">
    <property type="protein sequence ID" value="OHT02860.1"/>
    <property type="molecule type" value="Genomic_DNA"/>
</dbReference>
<comment type="caution">
    <text evidence="1">The sequence shown here is derived from an EMBL/GenBank/DDBJ whole genome shotgun (WGS) entry which is preliminary data.</text>
</comment>
<reference evidence="1" key="1">
    <citation type="submission" date="2016-10" db="EMBL/GenBank/DDBJ databases">
        <authorList>
            <person name="Benchimol M."/>
            <person name="Almeida L.G."/>
            <person name="Vasconcelos A.T."/>
            <person name="Perreira-Neves A."/>
            <person name="Rosa I.A."/>
            <person name="Tasca T."/>
            <person name="Bogo M.R."/>
            <person name="de Souza W."/>
        </authorList>
    </citation>
    <scope>NUCLEOTIDE SEQUENCE [LARGE SCALE GENOMIC DNA]</scope>
    <source>
        <strain evidence="1">K</strain>
    </source>
</reference>
<dbReference type="AlphaFoldDB" id="A0A1J4JZA5"/>
<sequence length="201" mass="23034">MSDSNLNKRNYIRRKKYLNDCISRIQATLEFVHLAKGEKMDPADSQKQAMANAQAIEAACWSPYTKLSADSYQKLMMTKTQELCRTIIKKSLLSVDLSQLQKLTAALLNERSHTPQPTLPVPMIPQSDKKDIQSREEGEYILPDCFDKIEFCPFVPSFEKTSEDLSESPFLAFDDNDKLLETTIMRIDRSFECVDFPFSVC</sequence>